<evidence type="ECO:0000313" key="2">
    <source>
        <dbReference type="EMBL" id="GIX63009.1"/>
    </source>
</evidence>
<comment type="caution">
    <text evidence="2">The sequence shown here is derived from an EMBL/GenBank/DDBJ whole genome shotgun (WGS) entry which is preliminary data.</text>
</comment>
<feature type="region of interest" description="Disordered" evidence="1">
    <location>
        <begin position="215"/>
        <end position="292"/>
    </location>
</feature>
<keyword evidence="3" id="KW-1185">Reference proteome</keyword>
<feature type="compositionally biased region" description="Pro residues" evidence="1">
    <location>
        <begin position="271"/>
        <end position="284"/>
    </location>
</feature>
<dbReference type="EMBL" id="BPLF01000002">
    <property type="protein sequence ID" value="GIX63009.1"/>
    <property type="molecule type" value="Genomic_DNA"/>
</dbReference>
<gene>
    <name evidence="2" type="ORF">BcabD6B2_24440</name>
</gene>
<organism evidence="2 3">
    <name type="scientific">Babesia caballi</name>
    <dbReference type="NCBI Taxonomy" id="5871"/>
    <lineage>
        <taxon>Eukaryota</taxon>
        <taxon>Sar</taxon>
        <taxon>Alveolata</taxon>
        <taxon>Apicomplexa</taxon>
        <taxon>Aconoidasida</taxon>
        <taxon>Piroplasmida</taxon>
        <taxon>Babesiidae</taxon>
        <taxon>Babesia</taxon>
    </lineage>
</organism>
<accession>A0AAV4LSN6</accession>
<dbReference type="Proteomes" id="UP001497744">
    <property type="component" value="Unassembled WGS sequence"/>
</dbReference>
<dbReference type="AlphaFoldDB" id="A0AAV4LSN6"/>
<feature type="compositionally biased region" description="Low complexity" evidence="1">
    <location>
        <begin position="261"/>
        <end position="270"/>
    </location>
</feature>
<sequence length="410" mass="44660">MRPLFDYVLEERFFRIRDTICHHGCQECKDAQLQRLEARASHFNRSKRLHESDAAVTFHDVDESEYYPFGRKHHHSLHTTSTQQSSAGERRERVAIIDIVASPQGSHKPTTVVNRLLSQRADDDLTSFKSQLSEHQHPKRRRITSRTSNRDYTTTIADVDLSTLKSHKSCLLQPKVNDRADEPKSSEPVAAEASPVTSIGATEAEVPVAVPAPDLQQVEPPAPSDKETSPSQETPEAVEADVGTEKPHNQPEEDPTPNVAATTPTDIVIPTPTPTPAPQDPPEPPKAKSGSIFGASIFESLNFSMPAGNPLFAPKAVDASHFSLPKSAPTFVFGGQSSQIGQPAPQIAPPKPMLPPPAPVALPPPVPQFNIPGFSDAKLTQPDANTPNTFAINAFPKAKRGGIRYRGGRR</sequence>
<protein>
    <submittedName>
        <fullName evidence="2">Ubiquitin receptor RAD23b</fullName>
    </submittedName>
</protein>
<dbReference type="GeneID" id="94194490"/>
<name>A0AAV4LSN6_BABCB</name>
<dbReference type="RefSeq" id="XP_067715078.1">
    <property type="nucleotide sequence ID" value="XM_067858977.1"/>
</dbReference>
<feature type="region of interest" description="Disordered" evidence="1">
    <location>
        <begin position="333"/>
        <end position="390"/>
    </location>
</feature>
<evidence type="ECO:0000313" key="3">
    <source>
        <dbReference type="Proteomes" id="UP001497744"/>
    </source>
</evidence>
<feature type="region of interest" description="Disordered" evidence="1">
    <location>
        <begin position="174"/>
        <end position="198"/>
    </location>
</feature>
<feature type="compositionally biased region" description="Pro residues" evidence="1">
    <location>
        <begin position="346"/>
        <end position="367"/>
    </location>
</feature>
<feature type="region of interest" description="Disordered" evidence="1">
    <location>
        <begin position="127"/>
        <end position="149"/>
    </location>
</feature>
<keyword evidence="2" id="KW-0675">Receptor</keyword>
<feature type="compositionally biased region" description="Basic and acidic residues" evidence="1">
    <location>
        <begin position="176"/>
        <end position="185"/>
    </location>
</feature>
<reference evidence="2 3" key="1">
    <citation type="submission" date="2021-06" db="EMBL/GenBank/DDBJ databases">
        <title>Genome sequence of Babesia caballi.</title>
        <authorList>
            <person name="Yamagishi J."/>
            <person name="Kidaka T."/>
            <person name="Ochi A."/>
        </authorList>
    </citation>
    <scope>NUCLEOTIDE SEQUENCE [LARGE SCALE GENOMIC DNA]</scope>
    <source>
        <strain evidence="2">USDA-D6B2</strain>
    </source>
</reference>
<evidence type="ECO:0000256" key="1">
    <source>
        <dbReference type="SAM" id="MobiDB-lite"/>
    </source>
</evidence>
<proteinExistence type="predicted"/>